<proteinExistence type="predicted"/>
<protein>
    <recommendedName>
        <fullName evidence="2">HTH merR-type domain-containing protein</fullName>
    </recommendedName>
</protein>
<dbReference type="PANTHER" id="PTHR30204">
    <property type="entry name" value="REDOX-CYCLING DRUG-SENSING TRANSCRIPTIONAL ACTIVATOR SOXR"/>
    <property type="match status" value="1"/>
</dbReference>
<gene>
    <name evidence="3" type="ORF">ATW55_00065</name>
</gene>
<reference evidence="3 4" key="1">
    <citation type="submission" date="2015-12" db="EMBL/GenBank/DDBJ databases">
        <title>Draft genome sequence of Acidibacillus ferrooxidans ITV001, isolated from a chalcopyrite acid mine drainage site in Brazil.</title>
        <authorList>
            <person name="Dall'Agnol H."/>
            <person name="Nancucheo I."/>
            <person name="Johnson B."/>
            <person name="Oliveira R."/>
            <person name="Leite L."/>
            <person name="Pylro V."/>
            <person name="Nunes G.L."/>
            <person name="Tzotzos G."/>
            <person name="Fernandes G.R."/>
            <person name="Dutra J."/>
            <person name="Orellana S.C."/>
            <person name="Oliveira G."/>
        </authorList>
    </citation>
    <scope>NUCLEOTIDE SEQUENCE [LARGE SCALE GENOMIC DNA]</scope>
    <source>
        <strain evidence="4">ITV01</strain>
    </source>
</reference>
<dbReference type="InterPro" id="IPR000551">
    <property type="entry name" value="MerR-type_HTH_dom"/>
</dbReference>
<sequence>MTVTEQESGELTVEAVLRQLPVTPRTLRYYEEVGLIAPSSRTSGGHRLYDQETVERLQQILRLKENLGVSLQEIREILDAEQALDALRQSFHQNRQDQDRQLEYTDRYIEVLRHLIEKMDEKIKSVTAMRNRYQERLQKSLDFRENGIRK</sequence>
<dbReference type="PROSITE" id="PS50937">
    <property type="entry name" value="HTH_MERR_2"/>
    <property type="match status" value="1"/>
</dbReference>
<feature type="domain" description="HTH merR-type" evidence="2">
    <location>
        <begin position="22"/>
        <end position="80"/>
    </location>
</feature>
<dbReference type="Gene3D" id="1.10.1660.10">
    <property type="match status" value="1"/>
</dbReference>
<dbReference type="SUPFAM" id="SSF46955">
    <property type="entry name" value="Putative DNA-binding domain"/>
    <property type="match status" value="1"/>
</dbReference>
<dbReference type="OrthoDB" id="9791488at2"/>
<dbReference type="Pfam" id="PF13411">
    <property type="entry name" value="MerR_1"/>
    <property type="match status" value="1"/>
</dbReference>
<dbReference type="Proteomes" id="UP000053557">
    <property type="component" value="Unassembled WGS sequence"/>
</dbReference>
<evidence type="ECO:0000259" key="2">
    <source>
        <dbReference type="PROSITE" id="PS50937"/>
    </source>
</evidence>
<dbReference type="InterPro" id="IPR009061">
    <property type="entry name" value="DNA-bd_dom_put_sf"/>
</dbReference>
<evidence type="ECO:0000313" key="3">
    <source>
        <dbReference type="EMBL" id="KUO94912.1"/>
    </source>
</evidence>
<comment type="caution">
    <text evidence="3">The sequence shown here is derived from an EMBL/GenBank/DDBJ whole genome shotgun (WGS) entry which is preliminary data.</text>
</comment>
<dbReference type="PANTHER" id="PTHR30204:SF90">
    <property type="entry name" value="HTH-TYPE TRANSCRIPTIONAL ACTIVATOR MTA"/>
    <property type="match status" value="1"/>
</dbReference>
<dbReference type="InterPro" id="IPR047057">
    <property type="entry name" value="MerR_fam"/>
</dbReference>
<dbReference type="CDD" id="cd01106">
    <property type="entry name" value="HTH_TipAL-Mta"/>
    <property type="match status" value="1"/>
</dbReference>
<dbReference type="GO" id="GO:0003700">
    <property type="term" value="F:DNA-binding transcription factor activity"/>
    <property type="evidence" value="ECO:0007669"/>
    <property type="project" value="InterPro"/>
</dbReference>
<dbReference type="AlphaFoldDB" id="A0A101XPB3"/>
<name>A0A101XPB3_9BACL</name>
<evidence type="ECO:0000256" key="1">
    <source>
        <dbReference type="ARBA" id="ARBA00023125"/>
    </source>
</evidence>
<keyword evidence="4" id="KW-1185">Reference proteome</keyword>
<evidence type="ECO:0000313" key="4">
    <source>
        <dbReference type="Proteomes" id="UP000053557"/>
    </source>
</evidence>
<dbReference type="GO" id="GO:0003677">
    <property type="term" value="F:DNA binding"/>
    <property type="evidence" value="ECO:0007669"/>
    <property type="project" value="UniProtKB-KW"/>
</dbReference>
<keyword evidence="1" id="KW-0238">DNA-binding</keyword>
<accession>A0A101XPB3</accession>
<organism evidence="3 4">
    <name type="scientific">Ferroacidibacillus organovorans</name>
    <dbReference type="NCBI Taxonomy" id="1765683"/>
    <lineage>
        <taxon>Bacteria</taxon>
        <taxon>Bacillati</taxon>
        <taxon>Bacillota</taxon>
        <taxon>Bacilli</taxon>
        <taxon>Bacillales</taxon>
        <taxon>Alicyclobacillaceae</taxon>
        <taxon>Ferroacidibacillus</taxon>
    </lineage>
</organism>
<dbReference type="EMBL" id="LPVJ01000068">
    <property type="protein sequence ID" value="KUO94912.1"/>
    <property type="molecule type" value="Genomic_DNA"/>
</dbReference>
<dbReference type="SMART" id="SM00422">
    <property type="entry name" value="HTH_MERR"/>
    <property type="match status" value="1"/>
</dbReference>